<reference evidence="1 2" key="1">
    <citation type="submission" date="2021-01" db="EMBL/GenBank/DDBJ databases">
        <title>Whole genome shotgun sequence of Asanoa siamensis NBRC 107932.</title>
        <authorList>
            <person name="Komaki H."/>
            <person name="Tamura T."/>
        </authorList>
    </citation>
    <scope>NUCLEOTIDE SEQUENCE [LARGE SCALE GENOMIC DNA]</scope>
    <source>
        <strain evidence="1 2">NBRC 107932</strain>
    </source>
</reference>
<organism evidence="1 2">
    <name type="scientific">Asanoa siamensis</name>
    <dbReference type="NCBI Taxonomy" id="926357"/>
    <lineage>
        <taxon>Bacteria</taxon>
        <taxon>Bacillati</taxon>
        <taxon>Actinomycetota</taxon>
        <taxon>Actinomycetes</taxon>
        <taxon>Micromonosporales</taxon>
        <taxon>Micromonosporaceae</taxon>
        <taxon>Asanoa</taxon>
    </lineage>
</organism>
<proteinExistence type="predicted"/>
<accession>A0ABQ4CMY9</accession>
<evidence type="ECO:0000313" key="2">
    <source>
        <dbReference type="Proteomes" id="UP000604117"/>
    </source>
</evidence>
<dbReference type="RefSeq" id="WP_203712237.1">
    <property type="nucleotide sequence ID" value="NZ_BONE01000013.1"/>
</dbReference>
<dbReference type="EMBL" id="BONE01000013">
    <property type="protein sequence ID" value="GIF72651.1"/>
    <property type="molecule type" value="Genomic_DNA"/>
</dbReference>
<protein>
    <recommendedName>
        <fullName evidence="3">Secreted protein</fullName>
    </recommendedName>
</protein>
<evidence type="ECO:0008006" key="3">
    <source>
        <dbReference type="Google" id="ProtNLM"/>
    </source>
</evidence>
<gene>
    <name evidence="1" type="ORF">Asi02nite_21690</name>
</gene>
<dbReference type="Proteomes" id="UP000604117">
    <property type="component" value="Unassembled WGS sequence"/>
</dbReference>
<evidence type="ECO:0000313" key="1">
    <source>
        <dbReference type="EMBL" id="GIF72651.1"/>
    </source>
</evidence>
<comment type="caution">
    <text evidence="1">The sequence shown here is derived from an EMBL/GenBank/DDBJ whole genome shotgun (WGS) entry which is preliminary data.</text>
</comment>
<sequence>MTSPTRRSLGVAGLVAAALLVFGGIAAAGPSEGAGVIIACVNRKSGEVRINTGARDCTRWEEQVFWNVRGPRGPQGPPGASGLTGNRIITETEVIPARADEESIVAFCPTGTTPTGGGHELDSDNVSLVASAPVVGSGGAFLGWRAAFDNATDQPGRGTVYVICYAAR</sequence>
<keyword evidence="2" id="KW-1185">Reference proteome</keyword>
<name>A0ABQ4CMY9_9ACTN</name>